<comment type="pathway">
    <text evidence="1">Lipid metabolism.</text>
</comment>
<dbReference type="RefSeq" id="WP_183266876.1">
    <property type="nucleotide sequence ID" value="NZ_JACHFJ010000010.1"/>
</dbReference>
<keyword evidence="3 5" id="KW-0012">Acyltransferase</keyword>
<gene>
    <name evidence="5" type="ORF">HNP71_002121</name>
</gene>
<feature type="domain" description="Phospholipid/glycerol acyltransferase" evidence="4">
    <location>
        <begin position="71"/>
        <end position="185"/>
    </location>
</feature>
<dbReference type="EMBL" id="JACHFJ010000010">
    <property type="protein sequence ID" value="MBB5373854.1"/>
    <property type="molecule type" value="Genomic_DNA"/>
</dbReference>
<dbReference type="GO" id="GO:0003841">
    <property type="term" value="F:1-acylglycerol-3-phosphate O-acyltransferase activity"/>
    <property type="evidence" value="ECO:0007669"/>
    <property type="project" value="UniProtKB-EC"/>
</dbReference>
<keyword evidence="2 5" id="KW-0808">Transferase</keyword>
<sequence length="228" mass="24878">MRFLRHTAFQAVMIGSGTVLSLWAACFAQFRPDGIVRSAQLWARICLWALRVFCGITVKAEGLENLPEGGAIIAAQHQSALDILIWLTLVPRPAFAFKRELRRIPVFGWLLEPAGMIPVNRGGGRAALRELVTGARHAVEAGHQVIIFPEGTRLAHGARGELRHGIAAVAQTVPAPLLPAATDSGKCWGRNSFSKTAGTVHIWLKPALPHGLKREELLRELETTYYGA</sequence>
<dbReference type="SMART" id="SM00563">
    <property type="entry name" value="PlsC"/>
    <property type="match status" value="1"/>
</dbReference>
<proteinExistence type="predicted"/>
<accession>A0A840VDS4</accession>
<organism evidence="5 6">
    <name type="scientific">Acidocella aromatica</name>
    <dbReference type="NCBI Taxonomy" id="1303579"/>
    <lineage>
        <taxon>Bacteria</taxon>
        <taxon>Pseudomonadati</taxon>
        <taxon>Pseudomonadota</taxon>
        <taxon>Alphaproteobacteria</taxon>
        <taxon>Acetobacterales</taxon>
        <taxon>Acidocellaceae</taxon>
        <taxon>Acidocella</taxon>
    </lineage>
</organism>
<evidence type="ECO:0000313" key="5">
    <source>
        <dbReference type="EMBL" id="MBB5373854.1"/>
    </source>
</evidence>
<evidence type="ECO:0000256" key="2">
    <source>
        <dbReference type="ARBA" id="ARBA00022679"/>
    </source>
</evidence>
<name>A0A840VDS4_9PROT</name>
<dbReference type="InterPro" id="IPR002123">
    <property type="entry name" value="Plipid/glycerol_acylTrfase"/>
</dbReference>
<dbReference type="EC" id="2.3.1.51" evidence="5"/>
<dbReference type="PANTHER" id="PTHR10434">
    <property type="entry name" value="1-ACYL-SN-GLYCEROL-3-PHOSPHATE ACYLTRANSFERASE"/>
    <property type="match status" value="1"/>
</dbReference>
<dbReference type="PROSITE" id="PS51257">
    <property type="entry name" value="PROKAR_LIPOPROTEIN"/>
    <property type="match status" value="1"/>
</dbReference>
<dbReference type="SUPFAM" id="SSF69593">
    <property type="entry name" value="Glycerol-3-phosphate (1)-acyltransferase"/>
    <property type="match status" value="1"/>
</dbReference>
<evidence type="ECO:0000313" key="6">
    <source>
        <dbReference type="Proteomes" id="UP000553706"/>
    </source>
</evidence>
<comment type="caution">
    <text evidence="5">The sequence shown here is derived from an EMBL/GenBank/DDBJ whole genome shotgun (WGS) entry which is preliminary data.</text>
</comment>
<dbReference type="Pfam" id="PF01553">
    <property type="entry name" value="Acyltransferase"/>
    <property type="match status" value="1"/>
</dbReference>
<dbReference type="AlphaFoldDB" id="A0A840VDS4"/>
<protein>
    <submittedName>
        <fullName evidence="5">1-acyl-sn-glycerol-3-phosphate acyltransferase</fullName>
        <ecNumber evidence="5">2.3.1.51</ecNumber>
    </submittedName>
</protein>
<dbReference type="CDD" id="cd07989">
    <property type="entry name" value="LPLAT_AGPAT-like"/>
    <property type="match status" value="1"/>
</dbReference>
<dbReference type="GO" id="GO:0006654">
    <property type="term" value="P:phosphatidic acid biosynthetic process"/>
    <property type="evidence" value="ECO:0007669"/>
    <property type="project" value="TreeGrafter"/>
</dbReference>
<evidence type="ECO:0000256" key="3">
    <source>
        <dbReference type="ARBA" id="ARBA00023315"/>
    </source>
</evidence>
<reference evidence="5 6" key="1">
    <citation type="submission" date="2020-08" db="EMBL/GenBank/DDBJ databases">
        <title>Genomic Encyclopedia of Type Strains, Phase IV (KMG-IV): sequencing the most valuable type-strain genomes for metagenomic binning, comparative biology and taxonomic classification.</title>
        <authorList>
            <person name="Goeker M."/>
        </authorList>
    </citation>
    <scope>NUCLEOTIDE SEQUENCE [LARGE SCALE GENOMIC DNA]</scope>
    <source>
        <strain evidence="5 6">DSM 27026</strain>
    </source>
</reference>
<dbReference type="PANTHER" id="PTHR10434:SF40">
    <property type="entry name" value="1-ACYL-SN-GLYCEROL-3-PHOSPHATE ACYLTRANSFERASE"/>
    <property type="match status" value="1"/>
</dbReference>
<evidence type="ECO:0000256" key="1">
    <source>
        <dbReference type="ARBA" id="ARBA00005189"/>
    </source>
</evidence>
<evidence type="ECO:0000259" key="4">
    <source>
        <dbReference type="SMART" id="SM00563"/>
    </source>
</evidence>
<dbReference type="Proteomes" id="UP000553706">
    <property type="component" value="Unassembled WGS sequence"/>
</dbReference>
<keyword evidence="6" id="KW-1185">Reference proteome</keyword>